<keyword evidence="1" id="KW-0472">Membrane</keyword>
<organism evidence="2 3">
    <name type="scientific">Striga hermonthica</name>
    <name type="common">Purple witchweed</name>
    <name type="synonym">Buchnera hermonthica</name>
    <dbReference type="NCBI Taxonomy" id="68872"/>
    <lineage>
        <taxon>Eukaryota</taxon>
        <taxon>Viridiplantae</taxon>
        <taxon>Streptophyta</taxon>
        <taxon>Embryophyta</taxon>
        <taxon>Tracheophyta</taxon>
        <taxon>Spermatophyta</taxon>
        <taxon>Magnoliopsida</taxon>
        <taxon>eudicotyledons</taxon>
        <taxon>Gunneridae</taxon>
        <taxon>Pentapetalae</taxon>
        <taxon>asterids</taxon>
        <taxon>lamiids</taxon>
        <taxon>Lamiales</taxon>
        <taxon>Orobanchaceae</taxon>
        <taxon>Buchnereae</taxon>
        <taxon>Striga</taxon>
    </lineage>
</organism>
<comment type="caution">
    <text evidence="2">The sequence shown here is derived from an EMBL/GenBank/DDBJ whole genome shotgun (WGS) entry which is preliminary data.</text>
</comment>
<feature type="non-terminal residue" evidence="2">
    <location>
        <position position="1"/>
    </location>
</feature>
<dbReference type="EMBL" id="CACSLK010006106">
    <property type="protein sequence ID" value="CAA0810394.1"/>
    <property type="molecule type" value="Genomic_DNA"/>
</dbReference>
<dbReference type="Proteomes" id="UP001153555">
    <property type="component" value="Unassembled WGS sequence"/>
</dbReference>
<keyword evidence="1" id="KW-1133">Transmembrane helix</keyword>
<dbReference type="AlphaFoldDB" id="A0A9N7MHF0"/>
<reference evidence="2" key="1">
    <citation type="submission" date="2019-12" db="EMBL/GenBank/DDBJ databases">
        <authorList>
            <person name="Scholes J."/>
        </authorList>
    </citation>
    <scope>NUCLEOTIDE SEQUENCE</scope>
</reference>
<accession>A0A9N7MHF0</accession>
<evidence type="ECO:0000313" key="3">
    <source>
        <dbReference type="Proteomes" id="UP001153555"/>
    </source>
</evidence>
<keyword evidence="3" id="KW-1185">Reference proteome</keyword>
<gene>
    <name evidence="2" type="ORF">SHERM_12000</name>
</gene>
<feature type="non-terminal residue" evidence="2">
    <location>
        <position position="265"/>
    </location>
</feature>
<evidence type="ECO:0000313" key="2">
    <source>
        <dbReference type="EMBL" id="CAA0810394.1"/>
    </source>
</evidence>
<proteinExistence type="predicted"/>
<protein>
    <submittedName>
        <fullName evidence="2">Uncharacterized protein</fullName>
    </submittedName>
</protein>
<evidence type="ECO:0000256" key="1">
    <source>
        <dbReference type="SAM" id="Phobius"/>
    </source>
</evidence>
<name>A0A9N7MHF0_STRHE</name>
<feature type="transmembrane region" description="Helical" evidence="1">
    <location>
        <begin position="55"/>
        <end position="73"/>
    </location>
</feature>
<feature type="transmembrane region" description="Helical" evidence="1">
    <location>
        <begin position="85"/>
        <end position="105"/>
    </location>
</feature>
<sequence>CLGFYFFLCMIDTFSKFRTTFLVRSTRETNLSIRYSAKRIICTQQILRRCRGRQVGYLVLVLILYSVFLFILYFSCFCSSFCASLFSFCLFSFCFLRFLFLFMATRGCSILVCRRYELQPCFSYPHTQPWGYEPSYHDGYHSNSYPYSSEQCWDPYTVEQNYESHEFNEKLDRIYVFAAPLLSQEEETVAWCARPNQPPPYHDSWDFGQTLSYLYEQQWDSWPVEQPYESLEDSSEYNAKLDQALTLLASQEARRRNLESRIEHL</sequence>
<keyword evidence="1" id="KW-0812">Transmembrane</keyword>